<feature type="region of interest" description="Disordered" evidence="1">
    <location>
        <begin position="83"/>
        <end position="115"/>
    </location>
</feature>
<dbReference type="AlphaFoldDB" id="K1P8I2"/>
<dbReference type="EMBL" id="JH821729">
    <property type="protein sequence ID" value="EKC17828.1"/>
    <property type="molecule type" value="Genomic_DNA"/>
</dbReference>
<feature type="compositionally biased region" description="Basic and acidic residues" evidence="1">
    <location>
        <begin position="98"/>
        <end position="115"/>
    </location>
</feature>
<accession>K1P8I2</accession>
<reference evidence="2" key="1">
    <citation type="journal article" date="2012" name="Nature">
        <title>The oyster genome reveals stress adaptation and complexity of shell formation.</title>
        <authorList>
            <person name="Zhang G."/>
            <person name="Fang X."/>
            <person name="Guo X."/>
            <person name="Li L."/>
            <person name="Luo R."/>
            <person name="Xu F."/>
            <person name="Yang P."/>
            <person name="Zhang L."/>
            <person name="Wang X."/>
            <person name="Qi H."/>
            <person name="Xiong Z."/>
            <person name="Que H."/>
            <person name="Xie Y."/>
            <person name="Holland P.W."/>
            <person name="Paps J."/>
            <person name="Zhu Y."/>
            <person name="Wu F."/>
            <person name="Chen Y."/>
            <person name="Wang J."/>
            <person name="Peng C."/>
            <person name="Meng J."/>
            <person name="Yang L."/>
            <person name="Liu J."/>
            <person name="Wen B."/>
            <person name="Zhang N."/>
            <person name="Huang Z."/>
            <person name="Zhu Q."/>
            <person name="Feng Y."/>
            <person name="Mount A."/>
            <person name="Hedgecock D."/>
            <person name="Xu Z."/>
            <person name="Liu Y."/>
            <person name="Domazet-Loso T."/>
            <person name="Du Y."/>
            <person name="Sun X."/>
            <person name="Zhang S."/>
            <person name="Liu B."/>
            <person name="Cheng P."/>
            <person name="Jiang X."/>
            <person name="Li J."/>
            <person name="Fan D."/>
            <person name="Wang W."/>
            <person name="Fu W."/>
            <person name="Wang T."/>
            <person name="Wang B."/>
            <person name="Zhang J."/>
            <person name="Peng Z."/>
            <person name="Li Y."/>
            <person name="Li N."/>
            <person name="Wang J."/>
            <person name="Chen M."/>
            <person name="He Y."/>
            <person name="Tan F."/>
            <person name="Song X."/>
            <person name="Zheng Q."/>
            <person name="Huang R."/>
            <person name="Yang H."/>
            <person name="Du X."/>
            <person name="Chen L."/>
            <person name="Yang M."/>
            <person name="Gaffney P.M."/>
            <person name="Wang S."/>
            <person name="Luo L."/>
            <person name="She Z."/>
            <person name="Ming Y."/>
            <person name="Huang W."/>
            <person name="Zhang S."/>
            <person name="Huang B."/>
            <person name="Zhang Y."/>
            <person name="Qu T."/>
            <person name="Ni P."/>
            <person name="Miao G."/>
            <person name="Wang J."/>
            <person name="Wang Q."/>
            <person name="Steinberg C.E."/>
            <person name="Wang H."/>
            <person name="Li N."/>
            <person name="Qian L."/>
            <person name="Zhang G."/>
            <person name="Li Y."/>
            <person name="Yang H."/>
            <person name="Liu X."/>
            <person name="Wang J."/>
            <person name="Yin Y."/>
            <person name="Wang J."/>
        </authorList>
    </citation>
    <scope>NUCLEOTIDE SEQUENCE [LARGE SCALE GENOMIC DNA]</scope>
    <source>
        <strain evidence="2">05x7-T-G4-1.051#20</strain>
    </source>
</reference>
<dbReference type="HOGENOM" id="CLU_146233_0_0_1"/>
<protein>
    <submittedName>
        <fullName evidence="2">Uncharacterized protein</fullName>
    </submittedName>
</protein>
<feature type="compositionally biased region" description="Basic residues" evidence="1">
    <location>
        <begin position="83"/>
        <end position="97"/>
    </location>
</feature>
<feature type="compositionally biased region" description="Polar residues" evidence="1">
    <location>
        <begin position="1"/>
        <end position="21"/>
    </location>
</feature>
<gene>
    <name evidence="2" type="ORF">CGI_10000148</name>
</gene>
<name>K1P8I2_MAGGI</name>
<dbReference type="InParanoid" id="K1P8I2"/>
<organism evidence="2">
    <name type="scientific">Magallana gigas</name>
    <name type="common">Pacific oyster</name>
    <name type="synonym">Crassostrea gigas</name>
    <dbReference type="NCBI Taxonomy" id="29159"/>
    <lineage>
        <taxon>Eukaryota</taxon>
        <taxon>Metazoa</taxon>
        <taxon>Spiralia</taxon>
        <taxon>Lophotrochozoa</taxon>
        <taxon>Mollusca</taxon>
        <taxon>Bivalvia</taxon>
        <taxon>Autobranchia</taxon>
        <taxon>Pteriomorphia</taxon>
        <taxon>Ostreida</taxon>
        <taxon>Ostreoidea</taxon>
        <taxon>Ostreidae</taxon>
        <taxon>Magallana</taxon>
    </lineage>
</organism>
<feature type="region of interest" description="Disordered" evidence="1">
    <location>
        <begin position="1"/>
        <end position="22"/>
    </location>
</feature>
<proteinExistence type="predicted"/>
<evidence type="ECO:0000313" key="2">
    <source>
        <dbReference type="EMBL" id="EKC17828.1"/>
    </source>
</evidence>
<sequence>MKLLTDTNANESYHRSASANMPKNVKFSRTMEGRLHSMIHRRNNLPGTSTRLKCESAGVRYSDSGKQRLARIDQQFLYRQKYHKKEKIKTRRNKQQGRKMEEHHLYRQEHRTKSDYRKGQLDMNLPAALDHPYHRRGACQYHMRPRPGYD</sequence>
<evidence type="ECO:0000256" key="1">
    <source>
        <dbReference type="SAM" id="MobiDB-lite"/>
    </source>
</evidence>